<reference evidence="2 3" key="2">
    <citation type="journal article" date="2014" name="J. Gen. Appl. Microbiol.">
        <title>The early diverging ascomycetous budding yeast Saitoella complicata has three histone deacetylases belonging to the Clr6, Hos2, and Rpd3 lineages.</title>
        <authorList>
            <person name="Nishida H."/>
            <person name="Matsumoto T."/>
            <person name="Kondo S."/>
            <person name="Hamamoto M."/>
            <person name="Yoshikawa H."/>
        </authorList>
    </citation>
    <scope>NUCLEOTIDE SEQUENCE [LARGE SCALE GENOMIC DNA]</scope>
    <source>
        <strain evidence="2 3">NRRL Y-17804</strain>
    </source>
</reference>
<dbReference type="AlphaFoldDB" id="A0A0E9N933"/>
<evidence type="ECO:0000313" key="3">
    <source>
        <dbReference type="Proteomes" id="UP000033140"/>
    </source>
</evidence>
<accession>A0A0E9N933</accession>
<name>A0A0E9N933_SAICN</name>
<comment type="caution">
    <text evidence="2">The sequence shown here is derived from an EMBL/GenBank/DDBJ whole genome shotgun (WGS) entry which is preliminary data.</text>
</comment>
<organism evidence="2 3">
    <name type="scientific">Saitoella complicata (strain BCRC 22490 / CBS 7301 / JCM 7358 / NBRC 10748 / NRRL Y-17804)</name>
    <dbReference type="NCBI Taxonomy" id="698492"/>
    <lineage>
        <taxon>Eukaryota</taxon>
        <taxon>Fungi</taxon>
        <taxon>Dikarya</taxon>
        <taxon>Ascomycota</taxon>
        <taxon>Taphrinomycotina</taxon>
        <taxon>Taphrinomycotina incertae sedis</taxon>
        <taxon>Saitoella</taxon>
    </lineage>
</organism>
<feature type="region of interest" description="Disordered" evidence="1">
    <location>
        <begin position="118"/>
        <end position="172"/>
    </location>
</feature>
<protein>
    <submittedName>
        <fullName evidence="2">Uncharacterized protein</fullName>
    </submittedName>
</protein>
<gene>
    <name evidence="2" type="ORF">G7K_0613-t1</name>
</gene>
<dbReference type="Proteomes" id="UP000033140">
    <property type="component" value="Unassembled WGS sequence"/>
</dbReference>
<keyword evidence="3" id="KW-1185">Reference proteome</keyword>
<dbReference type="EMBL" id="BACD03000003">
    <property type="protein sequence ID" value="GAO46382.1"/>
    <property type="molecule type" value="Genomic_DNA"/>
</dbReference>
<sequence length="269" mass="29717">MTDCDQTTSLSPKLSAEQITGLETWWKRGWHYAGVSSCVTMANDLTMRVTDELEVSLQDASDYLCEYQSRLRKEDPEKHHAYLNYVVWRWMYTCPVNYFDKSTWADFADFPGYERKSHASPKRTHAEMNHAKEKHSSTKKIGRSASVSKASPKKVKFTFPSPPASTASTSSQSVDSTAPVLEEWEALFEDTFLTAPIGAVTLPSANALISSAVNEARGGGYNRGRRASVATMQFDMDGTRKEMMIGDVPGVVGGGLSLAAQYGGYSPLR</sequence>
<reference evidence="2 3" key="3">
    <citation type="journal article" date="2015" name="Genome Announc.">
        <title>Draft Genome Sequence of the Archiascomycetous Yeast Saitoella complicata.</title>
        <authorList>
            <person name="Yamauchi K."/>
            <person name="Kondo S."/>
            <person name="Hamamoto M."/>
            <person name="Takahashi Y."/>
            <person name="Ogura Y."/>
            <person name="Hayashi T."/>
            <person name="Nishida H."/>
        </authorList>
    </citation>
    <scope>NUCLEOTIDE SEQUENCE [LARGE SCALE GENOMIC DNA]</scope>
    <source>
        <strain evidence="2 3">NRRL Y-17804</strain>
    </source>
</reference>
<evidence type="ECO:0000256" key="1">
    <source>
        <dbReference type="SAM" id="MobiDB-lite"/>
    </source>
</evidence>
<proteinExistence type="predicted"/>
<feature type="compositionally biased region" description="Basic and acidic residues" evidence="1">
    <location>
        <begin position="124"/>
        <end position="136"/>
    </location>
</feature>
<reference evidence="2 3" key="1">
    <citation type="journal article" date="2011" name="J. Gen. Appl. Microbiol.">
        <title>Draft genome sequencing of the enigmatic yeast Saitoella complicata.</title>
        <authorList>
            <person name="Nishida H."/>
            <person name="Hamamoto M."/>
            <person name="Sugiyama J."/>
        </authorList>
    </citation>
    <scope>NUCLEOTIDE SEQUENCE [LARGE SCALE GENOMIC DNA]</scope>
    <source>
        <strain evidence="2 3">NRRL Y-17804</strain>
    </source>
</reference>
<evidence type="ECO:0000313" key="2">
    <source>
        <dbReference type="EMBL" id="GAO46382.1"/>
    </source>
</evidence>